<evidence type="ECO:0000313" key="4">
    <source>
        <dbReference type="EMBL" id="KAJ6709592.1"/>
    </source>
</evidence>
<evidence type="ECO:0000313" key="5">
    <source>
        <dbReference type="Proteomes" id="UP001151752"/>
    </source>
</evidence>
<evidence type="ECO:0000256" key="1">
    <source>
        <dbReference type="ARBA" id="ARBA00010755"/>
    </source>
</evidence>
<dbReference type="GO" id="GO:0004056">
    <property type="term" value="F:argininosuccinate lyase activity"/>
    <property type="evidence" value="ECO:0007669"/>
    <property type="project" value="InterPro"/>
</dbReference>
<comment type="similarity">
    <text evidence="1">Belongs to the lyase 1 family. Argininosuccinate lyase subfamily.</text>
</comment>
<dbReference type="SUPFAM" id="SSF48557">
    <property type="entry name" value="L-aspartase-like"/>
    <property type="match status" value="1"/>
</dbReference>
<dbReference type="GO" id="GO:0005829">
    <property type="term" value="C:cytosol"/>
    <property type="evidence" value="ECO:0007669"/>
    <property type="project" value="TreeGrafter"/>
</dbReference>
<reference evidence="4" key="1">
    <citation type="submission" date="2022-11" db="EMBL/GenBank/DDBJ databases">
        <authorList>
            <person name="Hyden B.L."/>
            <person name="Feng K."/>
            <person name="Yates T."/>
            <person name="Jawdy S."/>
            <person name="Smart L.B."/>
            <person name="Muchero W."/>
        </authorList>
    </citation>
    <scope>NUCLEOTIDE SEQUENCE</scope>
    <source>
        <tissue evidence="4">Shoot tip</tissue>
    </source>
</reference>
<dbReference type="GO" id="GO:0042450">
    <property type="term" value="P:L-arginine biosynthetic process via ornithine"/>
    <property type="evidence" value="ECO:0007669"/>
    <property type="project" value="InterPro"/>
</dbReference>
<feature type="domain" description="Argininosuccinate lyase C-terminal" evidence="3">
    <location>
        <begin position="118"/>
        <end position="185"/>
    </location>
</feature>
<keyword evidence="2" id="KW-0732">Signal</keyword>
<feature type="chain" id="PRO_5040359904" evidence="2">
    <location>
        <begin position="21"/>
        <end position="225"/>
    </location>
</feature>
<dbReference type="Pfam" id="PF14698">
    <property type="entry name" value="ASL_C2"/>
    <property type="match status" value="1"/>
</dbReference>
<comment type="caution">
    <text evidence="4">The sequence shown here is derived from an EMBL/GenBank/DDBJ whole genome shotgun (WGS) entry which is preliminary data.</text>
</comment>
<keyword evidence="5" id="KW-1185">Reference proteome</keyword>
<sequence length="225" mass="25164">MQFQTEILSWSFFLLTPSQQFIFLDWVKNGCCGPQRNLPDPMELVRGKSARVIGDLVTLLTLCKGLPLAYNRDLQEDKEPVFDSVKTVVGMLEVSAEFAQNITFNRERIQKSLPAGHLDATTLADYLVNKGLPFRTAHEVVGTCVHLCVSRNLRLEDLTLDDLKHISPAFNQDVYEYLGVENAVNKFSSYGSTGSACVASQLDYWVTKLEISKNLILITNDAADN</sequence>
<feature type="signal peptide" evidence="2">
    <location>
        <begin position="1"/>
        <end position="20"/>
    </location>
</feature>
<accession>A0A9Q0TDE8</accession>
<dbReference type="EMBL" id="JAPFFM010000015">
    <property type="protein sequence ID" value="KAJ6709592.1"/>
    <property type="molecule type" value="Genomic_DNA"/>
</dbReference>
<proteinExistence type="inferred from homology"/>
<reference evidence="4" key="2">
    <citation type="journal article" date="2023" name="Int. J. Mol. Sci.">
        <title>De Novo Assembly and Annotation of 11 Diverse Shrub Willow (Salix) Genomes Reveals Novel Gene Organization in Sex-Linked Regions.</title>
        <authorList>
            <person name="Hyden B."/>
            <person name="Feng K."/>
            <person name="Yates T.B."/>
            <person name="Jawdy S."/>
            <person name="Cereghino C."/>
            <person name="Smart L.B."/>
            <person name="Muchero W."/>
        </authorList>
    </citation>
    <scope>NUCLEOTIDE SEQUENCE</scope>
    <source>
        <tissue evidence="4">Shoot tip</tissue>
    </source>
</reference>
<protein>
    <submittedName>
        <fullName evidence="4">ARGININOSUCCINATE LYASE</fullName>
    </submittedName>
</protein>
<dbReference type="InterPro" id="IPR029419">
    <property type="entry name" value="Arg_succ_lyase_C"/>
</dbReference>
<organism evidence="4 5">
    <name type="scientific">Salix koriyanagi</name>
    <dbReference type="NCBI Taxonomy" id="2511006"/>
    <lineage>
        <taxon>Eukaryota</taxon>
        <taxon>Viridiplantae</taxon>
        <taxon>Streptophyta</taxon>
        <taxon>Embryophyta</taxon>
        <taxon>Tracheophyta</taxon>
        <taxon>Spermatophyta</taxon>
        <taxon>Magnoliopsida</taxon>
        <taxon>eudicotyledons</taxon>
        <taxon>Gunneridae</taxon>
        <taxon>Pentapetalae</taxon>
        <taxon>rosids</taxon>
        <taxon>fabids</taxon>
        <taxon>Malpighiales</taxon>
        <taxon>Salicaceae</taxon>
        <taxon>Saliceae</taxon>
        <taxon>Salix</taxon>
    </lineage>
</organism>
<keyword evidence="4" id="KW-0456">Lyase</keyword>
<dbReference type="Proteomes" id="UP001151752">
    <property type="component" value="Chromosome 2"/>
</dbReference>
<dbReference type="PANTHER" id="PTHR43814:SF1">
    <property type="entry name" value="ARGININOSUCCINATE LYASE"/>
    <property type="match status" value="1"/>
</dbReference>
<dbReference type="PRINTS" id="PR00145">
    <property type="entry name" value="ARGSUCLYASE"/>
</dbReference>
<dbReference type="InterPro" id="IPR009049">
    <property type="entry name" value="Argininosuccinate_lyase"/>
</dbReference>
<name>A0A9Q0TDE8_9ROSI</name>
<dbReference type="Gene3D" id="1.20.200.10">
    <property type="entry name" value="Fumarase/aspartase (Central domain)"/>
    <property type="match status" value="1"/>
</dbReference>
<gene>
    <name evidence="4" type="ORF">OIU74_010650</name>
</gene>
<evidence type="ECO:0000256" key="2">
    <source>
        <dbReference type="SAM" id="SignalP"/>
    </source>
</evidence>
<evidence type="ECO:0000259" key="3">
    <source>
        <dbReference type="Pfam" id="PF14698"/>
    </source>
</evidence>
<dbReference type="Gene3D" id="1.10.40.30">
    <property type="entry name" value="Fumarase/aspartase (C-terminal domain)"/>
    <property type="match status" value="1"/>
</dbReference>
<dbReference type="InterPro" id="IPR008948">
    <property type="entry name" value="L-Aspartase-like"/>
</dbReference>
<dbReference type="PANTHER" id="PTHR43814">
    <property type="entry name" value="ARGININOSUCCINATE LYASE"/>
    <property type="match status" value="1"/>
</dbReference>
<dbReference type="AlphaFoldDB" id="A0A9Q0TDE8"/>
<dbReference type="FunFam" id="1.10.40.30:FF:000001">
    <property type="entry name" value="Argininosuccinate lyase"/>
    <property type="match status" value="1"/>
</dbReference>